<dbReference type="Pfam" id="PF01547">
    <property type="entry name" value="SBP_bac_1"/>
    <property type="match status" value="1"/>
</dbReference>
<feature type="compositionally biased region" description="Polar residues" evidence="6">
    <location>
        <begin position="35"/>
        <end position="59"/>
    </location>
</feature>
<evidence type="ECO:0000256" key="5">
    <source>
        <dbReference type="ARBA" id="ARBA00023288"/>
    </source>
</evidence>
<dbReference type="Proteomes" id="UP001519287">
    <property type="component" value="Unassembled WGS sequence"/>
</dbReference>
<feature type="signal peptide" evidence="7">
    <location>
        <begin position="1"/>
        <end position="23"/>
    </location>
</feature>
<evidence type="ECO:0000256" key="1">
    <source>
        <dbReference type="ARBA" id="ARBA00022475"/>
    </source>
</evidence>
<protein>
    <submittedName>
        <fullName evidence="8">Aldouronate transport system substrate-binding protein</fullName>
    </submittedName>
</protein>
<evidence type="ECO:0000256" key="7">
    <source>
        <dbReference type="SAM" id="SignalP"/>
    </source>
</evidence>
<keyword evidence="4" id="KW-0564">Palmitate</keyword>
<name>A0ABS4J7E5_9BACL</name>
<accession>A0ABS4J7E5</accession>
<dbReference type="SUPFAM" id="SSF53850">
    <property type="entry name" value="Periplasmic binding protein-like II"/>
    <property type="match status" value="1"/>
</dbReference>
<keyword evidence="5" id="KW-0449">Lipoprotein</keyword>
<organism evidence="8 9">
    <name type="scientific">Paenibacillus eucommiae</name>
    <dbReference type="NCBI Taxonomy" id="1355755"/>
    <lineage>
        <taxon>Bacteria</taxon>
        <taxon>Bacillati</taxon>
        <taxon>Bacillota</taxon>
        <taxon>Bacilli</taxon>
        <taxon>Bacillales</taxon>
        <taxon>Paenibacillaceae</taxon>
        <taxon>Paenibacillus</taxon>
    </lineage>
</organism>
<keyword evidence="1" id="KW-1003">Cell membrane</keyword>
<evidence type="ECO:0000256" key="3">
    <source>
        <dbReference type="ARBA" id="ARBA00023136"/>
    </source>
</evidence>
<keyword evidence="9" id="KW-1185">Reference proteome</keyword>
<comment type="caution">
    <text evidence="8">The sequence shown here is derived from an EMBL/GenBank/DDBJ whole genome shotgun (WGS) entry which is preliminary data.</text>
</comment>
<proteinExistence type="predicted"/>
<feature type="region of interest" description="Disordered" evidence="6">
    <location>
        <begin position="29"/>
        <end position="62"/>
    </location>
</feature>
<dbReference type="InterPro" id="IPR006059">
    <property type="entry name" value="SBP"/>
</dbReference>
<dbReference type="PANTHER" id="PTHR43649">
    <property type="entry name" value="ARABINOSE-BINDING PROTEIN-RELATED"/>
    <property type="match status" value="1"/>
</dbReference>
<feature type="chain" id="PRO_5047329897" evidence="7">
    <location>
        <begin position="24"/>
        <end position="541"/>
    </location>
</feature>
<gene>
    <name evidence="8" type="ORF">J2Z66_007407</name>
</gene>
<evidence type="ECO:0000256" key="4">
    <source>
        <dbReference type="ARBA" id="ARBA00023139"/>
    </source>
</evidence>
<evidence type="ECO:0000313" key="8">
    <source>
        <dbReference type="EMBL" id="MBP1995765.1"/>
    </source>
</evidence>
<evidence type="ECO:0000313" key="9">
    <source>
        <dbReference type="Proteomes" id="UP001519287"/>
    </source>
</evidence>
<keyword evidence="2 7" id="KW-0732">Signal</keyword>
<dbReference type="PROSITE" id="PS51257">
    <property type="entry name" value="PROKAR_LIPOPROTEIN"/>
    <property type="match status" value="1"/>
</dbReference>
<dbReference type="InterPro" id="IPR050490">
    <property type="entry name" value="Bact_solute-bd_prot1"/>
</dbReference>
<evidence type="ECO:0000256" key="2">
    <source>
        <dbReference type="ARBA" id="ARBA00022729"/>
    </source>
</evidence>
<dbReference type="EMBL" id="JAGGLB010000038">
    <property type="protein sequence ID" value="MBP1995765.1"/>
    <property type="molecule type" value="Genomic_DNA"/>
</dbReference>
<evidence type="ECO:0000256" key="6">
    <source>
        <dbReference type="SAM" id="MobiDB-lite"/>
    </source>
</evidence>
<keyword evidence="3" id="KW-0472">Membrane</keyword>
<reference evidence="8 9" key="1">
    <citation type="submission" date="2021-03" db="EMBL/GenBank/DDBJ databases">
        <title>Genomic Encyclopedia of Type Strains, Phase IV (KMG-IV): sequencing the most valuable type-strain genomes for metagenomic binning, comparative biology and taxonomic classification.</title>
        <authorList>
            <person name="Goeker M."/>
        </authorList>
    </citation>
    <scope>NUCLEOTIDE SEQUENCE [LARGE SCALE GENOMIC DNA]</scope>
    <source>
        <strain evidence="8 9">DSM 26048</strain>
    </source>
</reference>
<dbReference type="Gene3D" id="3.40.190.10">
    <property type="entry name" value="Periplasmic binding protein-like II"/>
    <property type="match status" value="2"/>
</dbReference>
<dbReference type="PANTHER" id="PTHR43649:SF33">
    <property type="entry name" value="POLYGALACTURONAN_RHAMNOGALACTURONAN-BINDING PROTEIN YTCQ"/>
    <property type="match status" value="1"/>
</dbReference>
<sequence>MKKMSLKVKLSLLLLLAVMSIGAACTQKTNEDAKVTSSPGVVSETGGDSTAQPADSSSADYGDTGGLALPIAKDETELRAITYTYADSPIPENFFTKELAKRTNLDLQIQRFKATDPTEELGLLVASNNLPDIVGTTTSSLVSKLGVEAFVPINKYLDILPNFKKVLDENPQIMKSNTSSDGNLYVFDYLSYKISPRVNYGIMIRKDILEKNGIAVPKGPDQYYEVFKKLKQIYPDSYPFINYYGADILQLLSQSWGTFNKMFVPDGKDAWEYGPVSNEYKDMLVYLAKLYKEGLMDPEFMTSKEDRFNSQVLQADKGFAFQGWFGRMDSLQNTAKEKVPEFELAPADFMGPKGKVMAEPKVLDYGISVSSSSKHVKEALQLIDYLYSPSGSTLVTMGVEGVTFHEEADGTITYPEFQGQAVTRVELEKKYGLTMTGFMETADPRSAPRAITPKFQEVLDLLKDPFWEEEQPVMHFTEEEVSRKTPLEDALLKAVLEYSTKVIMGTESIEKWDEWLKKNESIGYKKLVDIYNTAYTRYKEQ</sequence>